<dbReference type="InterPro" id="IPR008278">
    <property type="entry name" value="4-PPantetheinyl_Trfase_dom"/>
</dbReference>
<dbReference type="KEGG" id="ebi:EbC_30250"/>
<evidence type="ECO:0000259" key="15">
    <source>
        <dbReference type="Pfam" id="PF17837"/>
    </source>
</evidence>
<feature type="binding site" evidence="12">
    <location>
        <position position="168"/>
    </location>
    <ligand>
        <name>CoA</name>
        <dbReference type="ChEBI" id="CHEBI:57287"/>
    </ligand>
</feature>
<evidence type="ECO:0000313" key="17">
    <source>
        <dbReference type="Proteomes" id="UP000008793"/>
    </source>
</evidence>
<dbReference type="eggNOG" id="COG2977">
    <property type="taxonomic scope" value="Bacteria"/>
</dbReference>
<feature type="binding site" evidence="12">
    <location>
        <position position="172"/>
    </location>
    <ligand>
        <name>CoA</name>
        <dbReference type="ChEBI" id="CHEBI:57287"/>
    </ligand>
</feature>
<keyword evidence="6" id="KW-0808">Transferase</keyword>
<feature type="binding site" evidence="12">
    <location>
        <position position="57"/>
    </location>
    <ligand>
        <name>CoA</name>
        <dbReference type="ChEBI" id="CHEBI:57287"/>
    </ligand>
</feature>
<keyword evidence="13" id="KW-0460">Magnesium</keyword>
<evidence type="ECO:0000256" key="1">
    <source>
        <dbReference type="ARBA" id="ARBA00003937"/>
    </source>
</evidence>
<feature type="binding site" evidence="12">
    <location>
        <position position="123"/>
    </location>
    <ligand>
        <name>CoA</name>
        <dbReference type="ChEBI" id="CHEBI:57287"/>
    </ligand>
</feature>
<dbReference type="PANTHER" id="PTHR38096">
    <property type="entry name" value="ENTEROBACTIN SYNTHASE COMPONENT D"/>
    <property type="match status" value="1"/>
</dbReference>
<dbReference type="GO" id="GO:0008897">
    <property type="term" value="F:holo-[acyl-carrier-protein] synthase activity"/>
    <property type="evidence" value="ECO:0007669"/>
    <property type="project" value="InterPro"/>
</dbReference>
<keyword evidence="17" id="KW-1185">Reference proteome</keyword>
<dbReference type="GO" id="GO:0009239">
    <property type="term" value="P:enterobactin biosynthetic process"/>
    <property type="evidence" value="ECO:0007669"/>
    <property type="project" value="UniProtKB-UniPathway"/>
</dbReference>
<reference evidence="16 17" key="1">
    <citation type="journal article" date="2010" name="BMC Genomics">
        <title>Genome comparison of the epiphytic bacteria Erwinia billingiae and E. tasmaniensis with the pear pathogen E. pyrifoliae.</title>
        <authorList>
            <person name="Kube M."/>
            <person name="Migdoll A.M."/>
            <person name="Gehring I."/>
            <person name="Heitmann K."/>
            <person name="Mayer Y."/>
            <person name="Kuhl H."/>
            <person name="Knaust F."/>
            <person name="Geider K."/>
            <person name="Reinhardt R."/>
        </authorList>
    </citation>
    <scope>NUCLEOTIDE SEQUENCE [LARGE SCALE GENOMIC DNA]</scope>
    <source>
        <strain evidence="16 17">Eb661</strain>
    </source>
</reference>
<dbReference type="STRING" id="634500.EbC_30250"/>
<dbReference type="Gene3D" id="3.90.470.20">
    <property type="entry name" value="4'-phosphopantetheinyl transferase domain"/>
    <property type="match status" value="1"/>
</dbReference>
<evidence type="ECO:0000256" key="10">
    <source>
        <dbReference type="ARBA" id="ARBA00049176"/>
    </source>
</evidence>
<proteinExistence type="inferred from homology"/>
<evidence type="ECO:0000256" key="4">
    <source>
        <dbReference type="ARBA" id="ARBA00011503"/>
    </source>
</evidence>
<comment type="catalytic activity">
    <reaction evidence="11">
        <text>apo-[peptidyl-carrier protein] + CoA = holo-[peptidyl-carrier protein] + adenosine 3',5'-bisphosphate + H(+)</text>
        <dbReference type="Rhea" id="RHEA:46228"/>
        <dbReference type="Rhea" id="RHEA-COMP:11479"/>
        <dbReference type="Rhea" id="RHEA-COMP:11480"/>
        <dbReference type="ChEBI" id="CHEBI:15378"/>
        <dbReference type="ChEBI" id="CHEBI:29999"/>
        <dbReference type="ChEBI" id="CHEBI:57287"/>
        <dbReference type="ChEBI" id="CHEBI:58343"/>
        <dbReference type="ChEBI" id="CHEBI:64479"/>
    </reaction>
</comment>
<feature type="binding site" evidence="13">
    <location>
        <position position="125"/>
    </location>
    <ligand>
        <name>Mg(2+)</name>
        <dbReference type="ChEBI" id="CHEBI:18420"/>
    </ligand>
</feature>
<dbReference type="HOGENOM" id="CLU_075076_2_0_6"/>
<evidence type="ECO:0000256" key="9">
    <source>
        <dbReference type="ARBA" id="ARBA00031996"/>
    </source>
</evidence>
<comment type="subunit">
    <text evidence="4">EntB, EntD, EntE, and EntF form a multienzyme complex called enterobactin synthase.</text>
</comment>
<evidence type="ECO:0000256" key="13">
    <source>
        <dbReference type="PIRSR" id="PIRSR603542-2"/>
    </source>
</evidence>
<feature type="binding site" evidence="13">
    <location>
        <position position="123"/>
    </location>
    <ligand>
        <name>Mg(2+)</name>
        <dbReference type="ChEBI" id="CHEBI:18420"/>
    </ligand>
</feature>
<dbReference type="GO" id="GO:0009366">
    <property type="term" value="C:enterobactin synthetase complex"/>
    <property type="evidence" value="ECO:0007669"/>
    <property type="project" value="InterPro"/>
</dbReference>
<dbReference type="SUPFAM" id="SSF56214">
    <property type="entry name" value="4'-phosphopantetheinyl transferase"/>
    <property type="match status" value="1"/>
</dbReference>
<comment type="pathway">
    <text evidence="2">Siderophore biosynthesis; enterobactin biosynthesis.</text>
</comment>
<dbReference type="PANTHER" id="PTHR38096:SF1">
    <property type="entry name" value="ENTEROBACTIN SYNTHASE COMPONENT D"/>
    <property type="match status" value="1"/>
</dbReference>
<dbReference type="Pfam" id="PF01648">
    <property type="entry name" value="ACPS"/>
    <property type="match status" value="1"/>
</dbReference>
<accession>D8MUP9</accession>
<evidence type="ECO:0000256" key="6">
    <source>
        <dbReference type="ARBA" id="ARBA00022679"/>
    </source>
</evidence>
<evidence type="ECO:0000256" key="3">
    <source>
        <dbReference type="ARBA" id="ARBA00008342"/>
    </source>
</evidence>
<feature type="binding site" evidence="12">
    <location>
        <begin position="101"/>
        <end position="102"/>
    </location>
    <ligand>
        <name>CoA</name>
        <dbReference type="ChEBI" id="CHEBI:57287"/>
    </ligand>
</feature>
<comment type="similarity">
    <text evidence="3">Belongs to the P-Pant transferase superfamily. EntD family.</text>
</comment>
<evidence type="ECO:0000256" key="12">
    <source>
        <dbReference type="PIRSR" id="PIRSR603542-1"/>
    </source>
</evidence>
<keyword evidence="7" id="KW-0259">Enterobactin biosynthesis</keyword>
<protein>
    <recommendedName>
        <fullName evidence="5">Enterobactin synthase component D</fullName>
    </recommendedName>
    <alternativeName>
        <fullName evidence="8">4'-phosphopantetheinyl transferase EntD</fullName>
    </alternativeName>
    <alternativeName>
        <fullName evidence="9">Enterochelin synthase D</fullName>
    </alternativeName>
</protein>
<evidence type="ECO:0000313" key="16">
    <source>
        <dbReference type="EMBL" id="CAX60556.1"/>
    </source>
</evidence>
<gene>
    <name evidence="16" type="primary">ngrA</name>
    <name evidence="16" type="ordered locus">EbC_30250</name>
</gene>
<sequence length="234" mass="25658">MPESNGFITDVCFCSPADRPETVLIKAAFDLSRFDERLFVACDIPSPTHLTQAVRKRRAEYLASRVIVRNALSRMGIEAAILSNDGDRAPVWPVGVSGSLSHSHQSIAVLLSRAEHRLLLGVDCENILPAETAEQMHSVIVSPAEKQTLLESGLPFATALTLAFSVKESLYKALFPLLRQTMDFRAAEITALHPATGQVQLRLTDTFASDFPAGRVFSAQVEVQAEQLLSWIID</sequence>
<evidence type="ECO:0000256" key="2">
    <source>
        <dbReference type="ARBA" id="ARBA00004993"/>
    </source>
</evidence>
<dbReference type="InterPro" id="IPR037143">
    <property type="entry name" value="4-PPantetheinyl_Trfase_dom_sf"/>
</dbReference>
<dbReference type="GO" id="GO:0005886">
    <property type="term" value="C:plasma membrane"/>
    <property type="evidence" value="ECO:0007669"/>
    <property type="project" value="TreeGrafter"/>
</dbReference>
<feature type="domain" description="4'-phosphopantetheinyl transferase N-terminal" evidence="15">
    <location>
        <begin position="50"/>
        <end position="111"/>
    </location>
</feature>
<evidence type="ECO:0000259" key="14">
    <source>
        <dbReference type="Pfam" id="PF01648"/>
    </source>
</evidence>
<evidence type="ECO:0000256" key="8">
    <source>
        <dbReference type="ARBA" id="ARBA00029894"/>
    </source>
</evidence>
<feature type="domain" description="4'-phosphopantetheinyl transferase" evidence="14">
    <location>
        <begin position="120"/>
        <end position="205"/>
    </location>
</feature>
<evidence type="ECO:0000256" key="7">
    <source>
        <dbReference type="ARBA" id="ARBA00023191"/>
    </source>
</evidence>
<dbReference type="InterPro" id="IPR041354">
    <property type="entry name" value="4PPT_N"/>
</dbReference>
<evidence type="ECO:0000256" key="11">
    <source>
        <dbReference type="ARBA" id="ARBA00049191"/>
    </source>
</evidence>
<dbReference type="PRINTS" id="PR01399">
    <property type="entry name" value="ENTSNTHTASED"/>
</dbReference>
<dbReference type="Pfam" id="PF17837">
    <property type="entry name" value="4PPT_N"/>
    <property type="match status" value="1"/>
</dbReference>
<dbReference type="EMBL" id="FP236843">
    <property type="protein sequence ID" value="CAX60556.1"/>
    <property type="molecule type" value="Genomic_DNA"/>
</dbReference>
<comment type="catalytic activity">
    <reaction evidence="10">
        <text>apo-[aryl-carrier protein] + CoA = holo-[aryl-carrier protein] + adenosine 3',5'-bisphosphate + H(+)</text>
        <dbReference type="Rhea" id="RHEA:48404"/>
        <dbReference type="Rhea" id="RHEA-COMP:15903"/>
        <dbReference type="Rhea" id="RHEA-COMP:17557"/>
        <dbReference type="ChEBI" id="CHEBI:15378"/>
        <dbReference type="ChEBI" id="CHEBI:29999"/>
        <dbReference type="ChEBI" id="CHEBI:57287"/>
        <dbReference type="ChEBI" id="CHEBI:58343"/>
        <dbReference type="ChEBI" id="CHEBI:64479"/>
    </reaction>
</comment>
<comment type="function">
    <text evidence="1">Involved in the biosynthesis of the siderophore enterobactin (enterochelin), which is a macrocyclic trimeric lactone of N-(2,3-dihydroxybenzoyl)-serine. The serine trilactone serves as a scaffolding for the three catechol functionalities that provide hexadentate coordination for the tightly ligated iron(2+) atoms. Plays an essential role in the assembly of the enterobactin by catalyzing the transfer of the 4'-phosphopantetheine (Ppant) moiety from coenzyme A to the apo-domains of both EntB (ArCP domain) and EntF (PCP domain) to yield their holo-forms which make them competent for the activation of 2,3-dihydroxybenzoate (DHB) and L-serine, respectively.</text>
</comment>
<comment type="cofactor">
    <cofactor evidence="13">
        <name>Mg(2+)</name>
        <dbReference type="ChEBI" id="CHEBI:18420"/>
    </cofactor>
</comment>
<dbReference type="Proteomes" id="UP000008793">
    <property type="component" value="Chromosome"/>
</dbReference>
<organism evidence="17">
    <name type="scientific">Erwinia billingiae (strain Eb661)</name>
    <dbReference type="NCBI Taxonomy" id="634500"/>
    <lineage>
        <taxon>Bacteria</taxon>
        <taxon>Pseudomonadati</taxon>
        <taxon>Pseudomonadota</taxon>
        <taxon>Gammaproteobacteria</taxon>
        <taxon>Enterobacterales</taxon>
        <taxon>Erwiniaceae</taxon>
        <taxon>Erwinia</taxon>
    </lineage>
</organism>
<dbReference type="InterPro" id="IPR003542">
    <property type="entry name" value="Enbac_synth_compD-like"/>
</dbReference>
<evidence type="ECO:0000256" key="5">
    <source>
        <dbReference type="ARBA" id="ARBA00019087"/>
    </source>
</evidence>
<keyword evidence="13" id="KW-0479">Metal-binding</keyword>
<feature type="binding site" evidence="12">
    <location>
        <position position="65"/>
    </location>
    <ligand>
        <name>CoA</name>
        <dbReference type="ChEBI" id="CHEBI:57287"/>
    </ligand>
</feature>
<dbReference type="AlphaFoldDB" id="D8MUP9"/>
<dbReference type="GO" id="GO:0000287">
    <property type="term" value="F:magnesium ion binding"/>
    <property type="evidence" value="ECO:0007669"/>
    <property type="project" value="InterPro"/>
</dbReference>
<dbReference type="UniPathway" id="UPA00017"/>
<name>D8MUP9_ERWBE</name>